<gene>
    <name evidence="5" type="ORF">DRB17_08935</name>
</gene>
<dbReference type="InterPro" id="IPR042099">
    <property type="entry name" value="ANL_N_sf"/>
</dbReference>
<proteinExistence type="inferred from homology"/>
<dbReference type="PANTHER" id="PTHR43201">
    <property type="entry name" value="ACYL-COA SYNTHETASE"/>
    <property type="match status" value="1"/>
</dbReference>
<reference evidence="5 6" key="1">
    <citation type="submission" date="2018-07" db="EMBL/GenBank/DDBJ databases">
        <title>Venubactetium sediminum gen. nov., sp. nov., isolated from a marine solar saltern.</title>
        <authorList>
            <person name="Wang S."/>
        </authorList>
    </citation>
    <scope>NUCLEOTIDE SEQUENCE [LARGE SCALE GENOMIC DNA]</scope>
    <source>
        <strain evidence="5 6">WD2A32</strain>
    </source>
</reference>
<dbReference type="PANTHER" id="PTHR43201:SF5">
    <property type="entry name" value="MEDIUM-CHAIN ACYL-COA LIGASE ACSF2, MITOCHONDRIAL"/>
    <property type="match status" value="1"/>
</dbReference>
<comment type="similarity">
    <text evidence="1">Belongs to the ATP-dependent AMP-binding enzyme family.</text>
</comment>
<keyword evidence="6" id="KW-1185">Reference proteome</keyword>
<sequence>MNPFVGKTYAESIAYIAERHGGRTALIFEGRHHTFADIKREADAASRKLAALGLQPGDTIALWCPNRPEFAWVWLGASEMGLVTVILNTRLKREEFVYQIAQSDSRAVVVPGPGAFRDFLGELADVPPDRFPRLRHVIALDSPGPDRPEALDWTALPDDGPLPAMERDPGKPALIAYSSGTTAQPKGAVLSHCIWRKAYDGGTYLDLGPDERLFLSVPLFGVLGCLNGLLTFWAHGASIVLEQRFEADSCIRALRDLRCTQIHLLPSMLDRLSAHPEFDPAAFPQLRGGVILSSDPAVMERATRELDAPGFITGYGLTESTGLVARCRWDQPLAVRTACQGWPLPDCHLRIVDPESGQDMPAGEPGEIWIGGYSVMLGYYNKPEETARAITPDGWLRSGDMGYLREDGAVVFLRRLKDGYKHKGFNVSTPEVEAAIQQHPGVAAAAVVGVPDPEAGEIGVAYVMPTEDSDLDEADVLGFLKDRLSSFKLPAHVFVVESFPLTSGTGKVQKFKLREDAIGRLRREAPAAG</sequence>
<dbReference type="GO" id="GO:0031956">
    <property type="term" value="F:medium-chain fatty acid-CoA ligase activity"/>
    <property type="evidence" value="ECO:0007669"/>
    <property type="project" value="TreeGrafter"/>
</dbReference>
<dbReference type="Proteomes" id="UP000253941">
    <property type="component" value="Unassembled WGS sequence"/>
</dbReference>
<dbReference type="AlphaFoldDB" id="A0A369TAI3"/>
<dbReference type="EMBL" id="QPMH01000006">
    <property type="protein sequence ID" value="RDD62339.1"/>
    <property type="molecule type" value="Genomic_DNA"/>
</dbReference>
<organism evidence="5 6">
    <name type="scientific">Ferruginivarius sediminum</name>
    <dbReference type="NCBI Taxonomy" id="2661937"/>
    <lineage>
        <taxon>Bacteria</taxon>
        <taxon>Pseudomonadati</taxon>
        <taxon>Pseudomonadota</taxon>
        <taxon>Alphaproteobacteria</taxon>
        <taxon>Rhodospirillales</taxon>
        <taxon>Rhodospirillaceae</taxon>
        <taxon>Ferruginivarius</taxon>
    </lineage>
</organism>
<dbReference type="Pfam" id="PF00501">
    <property type="entry name" value="AMP-binding"/>
    <property type="match status" value="1"/>
</dbReference>
<dbReference type="RefSeq" id="WP_114581851.1">
    <property type="nucleotide sequence ID" value="NZ_QPMH01000006.1"/>
</dbReference>
<evidence type="ECO:0000313" key="6">
    <source>
        <dbReference type="Proteomes" id="UP000253941"/>
    </source>
</evidence>
<evidence type="ECO:0000259" key="4">
    <source>
        <dbReference type="Pfam" id="PF13193"/>
    </source>
</evidence>
<accession>A0A369TAI3</accession>
<dbReference type="SUPFAM" id="SSF56801">
    <property type="entry name" value="Acetyl-CoA synthetase-like"/>
    <property type="match status" value="1"/>
</dbReference>
<dbReference type="Gene3D" id="3.30.300.30">
    <property type="match status" value="1"/>
</dbReference>
<dbReference type="InterPro" id="IPR000873">
    <property type="entry name" value="AMP-dep_synth/lig_dom"/>
</dbReference>
<name>A0A369TAI3_9PROT</name>
<dbReference type="Gene3D" id="3.40.50.12780">
    <property type="entry name" value="N-terminal domain of ligase-like"/>
    <property type="match status" value="1"/>
</dbReference>
<dbReference type="GO" id="GO:0006631">
    <property type="term" value="P:fatty acid metabolic process"/>
    <property type="evidence" value="ECO:0007669"/>
    <property type="project" value="TreeGrafter"/>
</dbReference>
<dbReference type="InterPro" id="IPR045851">
    <property type="entry name" value="AMP-bd_C_sf"/>
</dbReference>
<evidence type="ECO:0000259" key="3">
    <source>
        <dbReference type="Pfam" id="PF00501"/>
    </source>
</evidence>
<feature type="domain" description="AMP-binding enzyme C-terminal" evidence="4">
    <location>
        <begin position="431"/>
        <end position="503"/>
    </location>
</feature>
<dbReference type="Pfam" id="PF13193">
    <property type="entry name" value="AMP-binding_C"/>
    <property type="match status" value="1"/>
</dbReference>
<evidence type="ECO:0000256" key="2">
    <source>
        <dbReference type="ARBA" id="ARBA00022598"/>
    </source>
</evidence>
<comment type="caution">
    <text evidence="5">The sequence shown here is derived from an EMBL/GenBank/DDBJ whole genome shotgun (WGS) entry which is preliminary data.</text>
</comment>
<evidence type="ECO:0000256" key="1">
    <source>
        <dbReference type="ARBA" id="ARBA00006432"/>
    </source>
</evidence>
<evidence type="ECO:0000313" key="5">
    <source>
        <dbReference type="EMBL" id="RDD62339.1"/>
    </source>
</evidence>
<keyword evidence="2 5" id="KW-0436">Ligase</keyword>
<dbReference type="InterPro" id="IPR025110">
    <property type="entry name" value="AMP-bd_C"/>
</dbReference>
<protein>
    <submittedName>
        <fullName evidence="5">Long-chain fatty acid--CoA ligase</fullName>
    </submittedName>
</protein>
<feature type="domain" description="AMP-dependent synthetase/ligase" evidence="3">
    <location>
        <begin position="17"/>
        <end position="380"/>
    </location>
</feature>